<dbReference type="EMBL" id="MT142329">
    <property type="protein sequence ID" value="QJA78277.1"/>
    <property type="molecule type" value="Genomic_DNA"/>
</dbReference>
<sequence length="103" mass="11836">MSLISGFLDTLVDVYSITRDKYTDSVKTIIYSSIKVRWVEKVSRVLSANAEIKLSSVSVWMLPEYTISQNYEFVKSGKTYKVLSYETRKNLNGVEDHIKVFLA</sequence>
<gene>
    <name evidence="3" type="ORF">MM415A01095_0006</name>
    <name evidence="2" type="ORF">MM415B00426_0026</name>
    <name evidence="1" type="ORF">TM448A00829_0019</name>
    <name evidence="4" type="ORF">TM448B01500_0010</name>
</gene>
<protein>
    <recommendedName>
        <fullName evidence="5">Head-tail joining protein</fullName>
    </recommendedName>
</protein>
<reference evidence="1" key="1">
    <citation type="submission" date="2020-03" db="EMBL/GenBank/DDBJ databases">
        <title>The deep terrestrial virosphere.</title>
        <authorList>
            <person name="Holmfeldt K."/>
            <person name="Nilsson E."/>
            <person name="Simone D."/>
            <person name="Lopez-Fernandez M."/>
            <person name="Wu X."/>
            <person name="de Brujin I."/>
            <person name="Lundin D."/>
            <person name="Andersson A."/>
            <person name="Bertilsson S."/>
            <person name="Dopson M."/>
        </authorList>
    </citation>
    <scope>NUCLEOTIDE SEQUENCE</scope>
    <source>
        <strain evidence="3">MM415A01095</strain>
        <strain evidence="2">MM415B00426</strain>
        <strain evidence="1">TM448A00829</strain>
        <strain evidence="4">TM448B01500</strain>
    </source>
</reference>
<dbReference type="EMBL" id="MT144069">
    <property type="protein sequence ID" value="QJA48066.1"/>
    <property type="molecule type" value="Genomic_DNA"/>
</dbReference>
<evidence type="ECO:0000313" key="3">
    <source>
        <dbReference type="EMBL" id="QJA78277.1"/>
    </source>
</evidence>
<accession>A0A6H1ZJF9</accession>
<proteinExistence type="predicted"/>
<name>A0A6H1ZJF9_9ZZZZ</name>
<dbReference type="EMBL" id="MT141534">
    <property type="protein sequence ID" value="QJA65220.1"/>
    <property type="molecule type" value="Genomic_DNA"/>
</dbReference>
<organism evidence="1">
    <name type="scientific">viral metagenome</name>
    <dbReference type="NCBI Taxonomy" id="1070528"/>
    <lineage>
        <taxon>unclassified sequences</taxon>
        <taxon>metagenomes</taxon>
        <taxon>organismal metagenomes</taxon>
    </lineage>
</organism>
<evidence type="ECO:0008006" key="5">
    <source>
        <dbReference type="Google" id="ProtNLM"/>
    </source>
</evidence>
<evidence type="ECO:0000313" key="4">
    <source>
        <dbReference type="EMBL" id="QJH99157.1"/>
    </source>
</evidence>
<evidence type="ECO:0000313" key="2">
    <source>
        <dbReference type="EMBL" id="QJA65220.1"/>
    </source>
</evidence>
<evidence type="ECO:0000313" key="1">
    <source>
        <dbReference type="EMBL" id="QJA48066.1"/>
    </source>
</evidence>
<dbReference type="AlphaFoldDB" id="A0A6H1ZJF9"/>
<dbReference type="EMBL" id="MT144772">
    <property type="protein sequence ID" value="QJH99157.1"/>
    <property type="molecule type" value="Genomic_DNA"/>
</dbReference>